<feature type="domain" description="GGDEF" evidence="7">
    <location>
        <begin position="401"/>
        <end position="533"/>
    </location>
</feature>
<evidence type="ECO:0000256" key="4">
    <source>
        <dbReference type="SAM" id="Phobius"/>
    </source>
</evidence>
<dbReference type="SUPFAM" id="SSF55073">
    <property type="entry name" value="Nucleotide cyclase"/>
    <property type="match status" value="1"/>
</dbReference>
<dbReference type="InterPro" id="IPR000014">
    <property type="entry name" value="PAS"/>
</dbReference>
<evidence type="ECO:0000259" key="7">
    <source>
        <dbReference type="PROSITE" id="PS50887"/>
    </source>
</evidence>
<dbReference type="CDD" id="cd00130">
    <property type="entry name" value="PAS"/>
    <property type="match status" value="1"/>
</dbReference>
<dbReference type="PANTHER" id="PTHR44757">
    <property type="entry name" value="DIGUANYLATE CYCLASE DGCP"/>
    <property type="match status" value="1"/>
</dbReference>
<organism evidence="8 9">
    <name type="scientific">Vibrio nigripulchritudo SOn1</name>
    <dbReference type="NCBI Taxonomy" id="1238450"/>
    <lineage>
        <taxon>Bacteria</taxon>
        <taxon>Pseudomonadati</taxon>
        <taxon>Pseudomonadota</taxon>
        <taxon>Gammaproteobacteria</taxon>
        <taxon>Vibrionales</taxon>
        <taxon>Vibrionaceae</taxon>
        <taxon>Vibrio</taxon>
    </lineage>
</organism>
<dbReference type="Pfam" id="PF00563">
    <property type="entry name" value="EAL"/>
    <property type="match status" value="1"/>
</dbReference>
<dbReference type="AlphaFoldDB" id="A0AAV2VRJ3"/>
<dbReference type="CDD" id="cd01949">
    <property type="entry name" value="GGDEF"/>
    <property type="match status" value="1"/>
</dbReference>
<dbReference type="SUPFAM" id="SSF141868">
    <property type="entry name" value="EAL domain-like"/>
    <property type="match status" value="1"/>
</dbReference>
<dbReference type="SUPFAM" id="SSF158472">
    <property type="entry name" value="HAMP domain-like"/>
    <property type="match status" value="1"/>
</dbReference>
<evidence type="ECO:0000313" key="9">
    <source>
        <dbReference type="Proteomes" id="UP000018211"/>
    </source>
</evidence>
<dbReference type="SMART" id="SM00091">
    <property type="entry name" value="PAS"/>
    <property type="match status" value="1"/>
</dbReference>
<proteinExistence type="predicted"/>
<reference evidence="8 9" key="1">
    <citation type="journal article" date="2013" name="ISME J.">
        <title>Comparative genomics of pathogenic lineages of Vibrio nigripulchritudo identifies virulence-associated traits.</title>
        <authorList>
            <person name="Goudenege D."/>
            <person name="Labreuche Y."/>
            <person name="Krin E."/>
            <person name="Ansquer D."/>
            <person name="Mangenot S."/>
            <person name="Calteau A."/>
            <person name="Medigue C."/>
            <person name="Mazel D."/>
            <person name="Polz M.F."/>
            <person name="Le Roux F."/>
        </authorList>
    </citation>
    <scope>NUCLEOTIDE SEQUENCE [LARGE SCALE GENOMIC DNA]</scope>
    <source>
        <strain evidence="8 9">SOn1</strain>
    </source>
</reference>
<comment type="caution">
    <text evidence="8">The sequence shown here is derived from an EMBL/GenBank/DDBJ whole genome shotgun (WGS) entry which is preliminary data.</text>
</comment>
<dbReference type="EC" id="3.1.4.52" evidence="1"/>
<dbReference type="GO" id="GO:0071111">
    <property type="term" value="F:cyclic-guanylate-specific phosphodiesterase activity"/>
    <property type="evidence" value="ECO:0007669"/>
    <property type="project" value="UniProtKB-EC"/>
</dbReference>
<feature type="domain" description="PAS" evidence="5">
    <location>
        <begin position="247"/>
        <end position="295"/>
    </location>
</feature>
<evidence type="ECO:0000256" key="3">
    <source>
        <dbReference type="SAM" id="MobiDB-lite"/>
    </source>
</evidence>
<feature type="domain" description="EAL" evidence="6">
    <location>
        <begin position="542"/>
        <end position="798"/>
    </location>
</feature>
<keyword evidence="4" id="KW-1133">Transmembrane helix</keyword>
<dbReference type="InterPro" id="IPR029787">
    <property type="entry name" value="Nucleotide_cyclase"/>
</dbReference>
<dbReference type="InterPro" id="IPR000160">
    <property type="entry name" value="GGDEF_dom"/>
</dbReference>
<name>A0AAV2VRJ3_9VIBR</name>
<dbReference type="NCBIfam" id="TIGR00254">
    <property type="entry name" value="GGDEF"/>
    <property type="match status" value="1"/>
</dbReference>
<gene>
    <name evidence="8" type="ORF">VIBNISOn1_280021</name>
</gene>
<dbReference type="FunFam" id="3.20.20.450:FF:000001">
    <property type="entry name" value="Cyclic di-GMP phosphodiesterase yahA"/>
    <property type="match status" value="1"/>
</dbReference>
<dbReference type="InterPro" id="IPR035965">
    <property type="entry name" value="PAS-like_dom_sf"/>
</dbReference>
<feature type="region of interest" description="Disordered" evidence="3">
    <location>
        <begin position="791"/>
        <end position="814"/>
    </location>
</feature>
<evidence type="ECO:0000256" key="1">
    <source>
        <dbReference type="ARBA" id="ARBA00012282"/>
    </source>
</evidence>
<dbReference type="Gene3D" id="3.30.70.270">
    <property type="match status" value="1"/>
</dbReference>
<dbReference type="CDD" id="cd01948">
    <property type="entry name" value="EAL"/>
    <property type="match status" value="1"/>
</dbReference>
<keyword evidence="2" id="KW-0973">c-di-GMP</keyword>
<accession>A0AAV2VRJ3</accession>
<keyword evidence="4" id="KW-0812">Transmembrane</keyword>
<evidence type="ECO:0000313" key="8">
    <source>
        <dbReference type="EMBL" id="CCO47252.1"/>
    </source>
</evidence>
<dbReference type="PANTHER" id="PTHR44757:SF2">
    <property type="entry name" value="BIOFILM ARCHITECTURE MAINTENANCE PROTEIN MBAA"/>
    <property type="match status" value="1"/>
</dbReference>
<dbReference type="InterPro" id="IPR052155">
    <property type="entry name" value="Biofilm_reg_signaling"/>
</dbReference>
<dbReference type="PROSITE" id="PS50887">
    <property type="entry name" value="GGDEF"/>
    <property type="match status" value="1"/>
</dbReference>
<dbReference type="Gene3D" id="3.30.450.20">
    <property type="entry name" value="PAS domain"/>
    <property type="match status" value="1"/>
</dbReference>
<keyword evidence="4" id="KW-0472">Membrane</keyword>
<dbReference type="SUPFAM" id="SSF55785">
    <property type="entry name" value="PYP-like sensor domain (PAS domain)"/>
    <property type="match status" value="1"/>
</dbReference>
<protein>
    <recommendedName>
        <fullName evidence="1">cyclic-guanylate-specific phosphodiesterase</fullName>
        <ecNumber evidence="1">3.1.4.52</ecNumber>
    </recommendedName>
</protein>
<dbReference type="Gene3D" id="6.10.340.10">
    <property type="match status" value="1"/>
</dbReference>
<sequence>MQHQSRKSLATRQTKTVFLVAVALGLLFSFYQIVLDFHREREKIVAKYNLKLEQNYENASQAAYHVSSLLARQVADSIMDDKAIRHVIITDDFNDILAEESRTFHKQSQLNLALAEWLFAQERVYTMELHQPGTQQAVGILSFTVNGIASASGFLERAKSLLMFDLLRNVILASILMVFFYKKLSKPLTDLTYWVRSLQFQGAQQKLPGALRNDELGQLAQSFEIMWNERELVTSQLNENIEALEKSEHFASTIMDNSSDALLLINREGKITHVNLNACFLLGYDREELLNSPAVTISVSYSVDYLDFKVKQTSDTQPTLFEAIHRKKEGETFPVEATAIELTMNDAQMFLVQARDISRRKQAEVQIHNLAYYDGLTGLPNRKHLLDRLDESLNKSYRTSESGALLYLDLDRFKTINDSLGHAIGDQLLQAVSLRMQKLLDPIHLFARIGGDEFAILMPNVTLTQAELHAKDILSLASSPYVVESHHLYCSISVGITTFPDPDTSALELLRQADTALYRAKSAGSNTYKVYEPEMRKLVDSFLSIEKGLHEALNQNQFELFYQPQVNRNGELVGAEALIRWNHPEQGIVPPDTFMSIAEETGQIIPMGAWILEQACLQMAHWKENGIIPESFNRLAINISPLQFSQANFVEEVTGAVERSGISPQDIELELTENMLLKNIDTCVVKMAQLKQRGFKIAIDDFGTGYSSLKYLKRLSLDVLKIDRSFVTELHLNQNDTAIVDSIILMSERLGLEVIAEGVEDPEELKALTSLGCEQFQGYFFDKPLDAQGMEERMRNPQYKDRIQKELKPSKKNA</sequence>
<evidence type="ECO:0000259" key="6">
    <source>
        <dbReference type="PROSITE" id="PS50883"/>
    </source>
</evidence>
<dbReference type="SMART" id="SM00052">
    <property type="entry name" value="EAL"/>
    <property type="match status" value="1"/>
</dbReference>
<dbReference type="Pfam" id="PF00990">
    <property type="entry name" value="GGDEF"/>
    <property type="match status" value="1"/>
</dbReference>
<dbReference type="SMART" id="SM00267">
    <property type="entry name" value="GGDEF"/>
    <property type="match status" value="1"/>
</dbReference>
<dbReference type="NCBIfam" id="TIGR00229">
    <property type="entry name" value="sensory_box"/>
    <property type="match status" value="1"/>
</dbReference>
<dbReference type="Proteomes" id="UP000018211">
    <property type="component" value="Unassembled WGS sequence"/>
</dbReference>
<dbReference type="InterPro" id="IPR035919">
    <property type="entry name" value="EAL_sf"/>
</dbReference>
<evidence type="ECO:0000256" key="2">
    <source>
        <dbReference type="ARBA" id="ARBA00022636"/>
    </source>
</evidence>
<dbReference type="InterPro" id="IPR043128">
    <property type="entry name" value="Rev_trsase/Diguanyl_cyclase"/>
</dbReference>
<dbReference type="EMBL" id="CAOF01000118">
    <property type="protein sequence ID" value="CCO47252.1"/>
    <property type="molecule type" value="Genomic_DNA"/>
</dbReference>
<dbReference type="PROSITE" id="PS50883">
    <property type="entry name" value="EAL"/>
    <property type="match status" value="1"/>
</dbReference>
<dbReference type="PROSITE" id="PS50112">
    <property type="entry name" value="PAS"/>
    <property type="match status" value="1"/>
</dbReference>
<dbReference type="Gene3D" id="3.20.20.450">
    <property type="entry name" value="EAL domain"/>
    <property type="match status" value="1"/>
</dbReference>
<dbReference type="InterPro" id="IPR001633">
    <property type="entry name" value="EAL_dom"/>
</dbReference>
<dbReference type="Pfam" id="PF13426">
    <property type="entry name" value="PAS_9"/>
    <property type="match status" value="1"/>
</dbReference>
<evidence type="ECO:0000259" key="5">
    <source>
        <dbReference type="PROSITE" id="PS50112"/>
    </source>
</evidence>
<dbReference type="RefSeq" id="WP_022612119.1">
    <property type="nucleotide sequence ID" value="NZ_LK391965.1"/>
</dbReference>
<feature type="transmembrane region" description="Helical" evidence="4">
    <location>
        <begin position="16"/>
        <end position="34"/>
    </location>
</feature>